<dbReference type="InterPro" id="IPR013766">
    <property type="entry name" value="Thioredoxin_domain"/>
</dbReference>
<dbReference type="InterPro" id="IPR017937">
    <property type="entry name" value="Thioredoxin_CS"/>
</dbReference>
<evidence type="ECO:0000259" key="2">
    <source>
        <dbReference type="PROSITE" id="PS51352"/>
    </source>
</evidence>
<dbReference type="InterPro" id="IPR036249">
    <property type="entry name" value="Thioredoxin-like_sf"/>
</dbReference>
<dbReference type="PRINTS" id="PR00421">
    <property type="entry name" value="THIOREDOXIN"/>
</dbReference>
<evidence type="ECO:0000313" key="3">
    <source>
        <dbReference type="EMBL" id="CAD9704293.1"/>
    </source>
</evidence>
<sequence length="137" mass="14994">MFLAAAGRRGLPQASRHFRGNRLFSSVVELSNLKQWEEFQEGSAVASVVYFTASWCGPCRQIAPVFEELSKKEDFDGVDFVKIDVDVNPDAAVTMGIRSVPTFCFMNQGQLVERFSGADPTQLAAGLAKISSNVAEK</sequence>
<reference evidence="3" key="1">
    <citation type="submission" date="2021-01" db="EMBL/GenBank/DDBJ databases">
        <authorList>
            <person name="Corre E."/>
            <person name="Pelletier E."/>
            <person name="Niang G."/>
            <person name="Scheremetjew M."/>
            <person name="Finn R."/>
            <person name="Kale V."/>
            <person name="Holt S."/>
            <person name="Cochrane G."/>
            <person name="Meng A."/>
            <person name="Brown T."/>
            <person name="Cohen L."/>
        </authorList>
    </citation>
    <scope>NUCLEOTIDE SEQUENCE</scope>
    <source>
        <strain evidence="3">CCMP1243</strain>
    </source>
</reference>
<dbReference type="PROSITE" id="PS51352">
    <property type="entry name" value="THIOREDOXIN_2"/>
    <property type="match status" value="1"/>
</dbReference>
<accession>A0A7S2WS23</accession>
<dbReference type="AlphaFoldDB" id="A0A7S2WS23"/>
<dbReference type="SUPFAM" id="SSF52833">
    <property type="entry name" value="Thioredoxin-like"/>
    <property type="match status" value="1"/>
</dbReference>
<feature type="domain" description="Thioredoxin" evidence="2">
    <location>
        <begin position="4"/>
        <end position="132"/>
    </location>
</feature>
<gene>
    <name evidence="3" type="ORF">RMAR1173_LOCUS16472</name>
</gene>
<dbReference type="CDD" id="cd02947">
    <property type="entry name" value="TRX_family"/>
    <property type="match status" value="1"/>
</dbReference>
<organism evidence="3">
    <name type="scientific">Rhizochromulina marina</name>
    <dbReference type="NCBI Taxonomy" id="1034831"/>
    <lineage>
        <taxon>Eukaryota</taxon>
        <taxon>Sar</taxon>
        <taxon>Stramenopiles</taxon>
        <taxon>Ochrophyta</taxon>
        <taxon>Dictyochophyceae</taxon>
        <taxon>Rhizochromulinales</taxon>
        <taxon>Rhizochromulina</taxon>
    </lineage>
</organism>
<protein>
    <recommendedName>
        <fullName evidence="2">Thioredoxin domain-containing protein</fullName>
    </recommendedName>
</protein>
<keyword evidence="1" id="KW-1015">Disulfide bond</keyword>
<dbReference type="Pfam" id="PF00085">
    <property type="entry name" value="Thioredoxin"/>
    <property type="match status" value="1"/>
</dbReference>
<name>A0A7S2WS23_9STRA</name>
<proteinExistence type="predicted"/>
<evidence type="ECO:0000256" key="1">
    <source>
        <dbReference type="ARBA" id="ARBA00023157"/>
    </source>
</evidence>
<dbReference type="PROSITE" id="PS00194">
    <property type="entry name" value="THIOREDOXIN_1"/>
    <property type="match status" value="1"/>
</dbReference>
<dbReference type="EMBL" id="HBHJ01025005">
    <property type="protein sequence ID" value="CAD9704293.1"/>
    <property type="molecule type" value="Transcribed_RNA"/>
</dbReference>
<dbReference type="PANTHER" id="PTHR46115">
    <property type="entry name" value="THIOREDOXIN-LIKE PROTEIN 1"/>
    <property type="match status" value="1"/>
</dbReference>
<dbReference type="Gene3D" id="3.40.30.10">
    <property type="entry name" value="Glutaredoxin"/>
    <property type="match status" value="1"/>
</dbReference>